<evidence type="ECO:0000313" key="1">
    <source>
        <dbReference type="EMBL" id="SQF41167.1"/>
    </source>
</evidence>
<dbReference type="AlphaFoldDB" id="A0A2X3W6M1"/>
<sequence length="186" mass="21712">MNEAQLKALLLADEDIYQILRIIRGLKLSDTWLCAGTLRNFVWNHLSGKSAFDKETDIDVIFFDQTLSYDETLAIEKSLKTAYPAYRWELKNQAHMHCHSPNTKPYLNSCDAVSKYPERCTALSARLNHDGNLELFLPYGLEEVTQLTIRPTPHFLEDEERMALYHQRIAKKNWQEKWPQLKVVSQ</sequence>
<dbReference type="Proteomes" id="UP000249495">
    <property type="component" value="Chromosome 1"/>
</dbReference>
<dbReference type="InterPro" id="IPR009267">
    <property type="entry name" value="NTP_transf_6"/>
</dbReference>
<dbReference type="KEGG" id="sfer:NCTC12278_01766"/>
<evidence type="ECO:0000313" key="2">
    <source>
        <dbReference type="Proteomes" id="UP000249495"/>
    </source>
</evidence>
<name>A0A2X3W6M1_9STRE</name>
<protein>
    <submittedName>
        <fullName evidence="1">Uncharacterized protein conserved in bacteria</fullName>
    </submittedName>
</protein>
<dbReference type="PANTHER" id="PTHR39166:SF1">
    <property type="entry name" value="BLL1166 PROTEIN"/>
    <property type="match status" value="1"/>
</dbReference>
<reference evidence="1 2" key="1">
    <citation type="submission" date="2018-06" db="EMBL/GenBank/DDBJ databases">
        <authorList>
            <consortium name="Pathogen Informatics"/>
            <person name="Doyle S."/>
        </authorList>
    </citation>
    <scope>NUCLEOTIDE SEQUENCE [LARGE SCALE GENOMIC DNA]</scope>
    <source>
        <strain evidence="1 2">NCTC12278</strain>
    </source>
</reference>
<proteinExistence type="predicted"/>
<dbReference type="OrthoDB" id="1901124at2"/>
<gene>
    <name evidence="1" type="ORF">NCTC12278_01766</name>
</gene>
<dbReference type="Pfam" id="PF06042">
    <property type="entry name" value="NTP_transf_6"/>
    <property type="match status" value="1"/>
</dbReference>
<dbReference type="PANTHER" id="PTHR39166">
    <property type="entry name" value="BLL1166 PROTEIN"/>
    <property type="match status" value="1"/>
</dbReference>
<dbReference type="STRING" id="1123303.GCA_000372425_01238"/>
<organism evidence="1 2">
    <name type="scientific">Streptococcus ferus</name>
    <dbReference type="NCBI Taxonomy" id="1345"/>
    <lineage>
        <taxon>Bacteria</taxon>
        <taxon>Bacillati</taxon>
        <taxon>Bacillota</taxon>
        <taxon>Bacilli</taxon>
        <taxon>Lactobacillales</taxon>
        <taxon>Streptococcaceae</taxon>
        <taxon>Streptococcus</taxon>
    </lineage>
</organism>
<accession>A0A2X3W6M1</accession>
<dbReference type="EMBL" id="LS483343">
    <property type="protein sequence ID" value="SQF41167.1"/>
    <property type="molecule type" value="Genomic_DNA"/>
</dbReference>
<keyword evidence="2" id="KW-1185">Reference proteome</keyword>
<dbReference type="RefSeq" id="WP_018030560.1">
    <property type="nucleotide sequence ID" value="NZ_JBGXUQ010000025.1"/>
</dbReference>